<name>A0A074VX71_AURM1</name>
<gene>
    <name evidence="2" type="ORF">M437DRAFT_43012</name>
</gene>
<proteinExistence type="predicted"/>
<evidence type="ECO:0000256" key="1">
    <source>
        <dbReference type="SAM" id="MobiDB-lite"/>
    </source>
</evidence>
<dbReference type="HOGENOM" id="CLU_2941329_0_0_1"/>
<feature type="compositionally biased region" description="Polar residues" evidence="1">
    <location>
        <begin position="32"/>
        <end position="44"/>
    </location>
</feature>
<dbReference type="EMBL" id="KL584827">
    <property type="protein sequence ID" value="KEQ65063.1"/>
    <property type="molecule type" value="Genomic_DNA"/>
</dbReference>
<dbReference type="GeneID" id="63914038"/>
<protein>
    <submittedName>
        <fullName evidence="2">Uncharacterized protein</fullName>
    </submittedName>
</protein>
<keyword evidence="3" id="KW-1185">Reference proteome</keyword>
<feature type="compositionally biased region" description="Basic and acidic residues" evidence="1">
    <location>
        <begin position="51"/>
        <end position="60"/>
    </location>
</feature>
<dbReference type="AlphaFoldDB" id="A0A074VX71"/>
<feature type="region of interest" description="Disordered" evidence="1">
    <location>
        <begin position="1"/>
        <end position="60"/>
    </location>
</feature>
<dbReference type="Proteomes" id="UP000030672">
    <property type="component" value="Unassembled WGS sequence"/>
</dbReference>
<accession>A0A074VX71</accession>
<organism evidence="2 3">
    <name type="scientific">Aureobasidium melanogenum (strain CBS 110374)</name>
    <name type="common">Aureobasidium pullulans var. melanogenum</name>
    <dbReference type="NCBI Taxonomy" id="1043003"/>
    <lineage>
        <taxon>Eukaryota</taxon>
        <taxon>Fungi</taxon>
        <taxon>Dikarya</taxon>
        <taxon>Ascomycota</taxon>
        <taxon>Pezizomycotina</taxon>
        <taxon>Dothideomycetes</taxon>
        <taxon>Dothideomycetidae</taxon>
        <taxon>Dothideales</taxon>
        <taxon>Saccotheciaceae</taxon>
        <taxon>Aureobasidium</taxon>
    </lineage>
</organism>
<evidence type="ECO:0000313" key="2">
    <source>
        <dbReference type="EMBL" id="KEQ65063.1"/>
    </source>
</evidence>
<evidence type="ECO:0000313" key="3">
    <source>
        <dbReference type="Proteomes" id="UP000030672"/>
    </source>
</evidence>
<dbReference type="RefSeq" id="XP_040882086.1">
    <property type="nucleotide sequence ID" value="XM_041020665.1"/>
</dbReference>
<sequence length="60" mass="6446">MQTLTTLGRGGYNRNFPPVLGRGGYNRDIKTSGISRPTNPSSLGVRSARYVADDGRGGYN</sequence>
<reference evidence="2 3" key="1">
    <citation type="journal article" date="2014" name="BMC Genomics">
        <title>Genome sequencing of four Aureobasidium pullulans varieties: biotechnological potential, stress tolerance, and description of new species.</title>
        <authorList>
            <person name="Gostin Ar C."/>
            <person name="Ohm R.A."/>
            <person name="Kogej T."/>
            <person name="Sonjak S."/>
            <person name="Turk M."/>
            <person name="Zajc J."/>
            <person name="Zalar P."/>
            <person name="Grube M."/>
            <person name="Sun H."/>
            <person name="Han J."/>
            <person name="Sharma A."/>
            <person name="Chiniquy J."/>
            <person name="Ngan C.Y."/>
            <person name="Lipzen A."/>
            <person name="Barry K."/>
            <person name="Grigoriev I.V."/>
            <person name="Gunde-Cimerman N."/>
        </authorList>
    </citation>
    <scope>NUCLEOTIDE SEQUENCE [LARGE SCALE GENOMIC DNA]</scope>
    <source>
        <strain evidence="2 3">CBS 110374</strain>
    </source>
</reference>